<accession>M2QSS3</accession>
<dbReference type="Pfam" id="PF13424">
    <property type="entry name" value="TPR_12"/>
    <property type="match status" value="1"/>
</dbReference>
<dbReference type="GO" id="GO:0019894">
    <property type="term" value="F:kinesin binding"/>
    <property type="evidence" value="ECO:0007669"/>
    <property type="project" value="TreeGrafter"/>
</dbReference>
<keyword evidence="2" id="KW-0963">Cytoplasm</keyword>
<dbReference type="GO" id="GO:0007018">
    <property type="term" value="P:microtubule-based movement"/>
    <property type="evidence" value="ECO:0007669"/>
    <property type="project" value="TreeGrafter"/>
</dbReference>
<dbReference type="HOGENOM" id="CLU_000288_125_11_1"/>
<dbReference type="GeneID" id="19140499"/>
<feature type="non-terminal residue" evidence="5">
    <location>
        <position position="81"/>
    </location>
</feature>
<proteinExistence type="predicted"/>
<dbReference type="AlphaFoldDB" id="M2QSS3"/>
<dbReference type="EMBL" id="KB445660">
    <property type="protein sequence ID" value="EMD58229.1"/>
    <property type="molecule type" value="Genomic_DNA"/>
</dbReference>
<evidence type="ECO:0000256" key="4">
    <source>
        <dbReference type="ARBA" id="ARBA00022803"/>
    </source>
</evidence>
<evidence type="ECO:0008006" key="7">
    <source>
        <dbReference type="Google" id="ProtNLM"/>
    </source>
</evidence>
<dbReference type="eggNOG" id="KOG1840">
    <property type="taxonomic scope" value="Eukaryota"/>
</dbReference>
<dbReference type="SUPFAM" id="SSF48452">
    <property type="entry name" value="TPR-like"/>
    <property type="match status" value="1"/>
</dbReference>
<evidence type="ECO:0000313" key="5">
    <source>
        <dbReference type="EMBL" id="EMD58229.1"/>
    </source>
</evidence>
<dbReference type="Gene3D" id="1.25.40.10">
    <property type="entry name" value="Tetratricopeptide repeat domain"/>
    <property type="match status" value="1"/>
</dbReference>
<comment type="subcellular location">
    <subcellularLocation>
        <location evidence="1">Cytoplasm</location>
    </subcellularLocation>
</comment>
<reference evidence="5 6" key="1">
    <citation type="journal article" date="2012" name="PLoS Pathog.">
        <title>Diverse lifestyles and strategies of plant pathogenesis encoded in the genomes of eighteen Dothideomycetes fungi.</title>
        <authorList>
            <person name="Ohm R.A."/>
            <person name="Feau N."/>
            <person name="Henrissat B."/>
            <person name="Schoch C.L."/>
            <person name="Horwitz B.A."/>
            <person name="Barry K.W."/>
            <person name="Condon B.J."/>
            <person name="Copeland A.C."/>
            <person name="Dhillon B."/>
            <person name="Glaser F."/>
            <person name="Hesse C.N."/>
            <person name="Kosti I."/>
            <person name="LaButti K."/>
            <person name="Lindquist E.A."/>
            <person name="Lucas S."/>
            <person name="Salamov A.A."/>
            <person name="Bradshaw R.E."/>
            <person name="Ciuffetti L."/>
            <person name="Hamelin R.C."/>
            <person name="Kema G.H.J."/>
            <person name="Lawrence C."/>
            <person name="Scott J.A."/>
            <person name="Spatafora J.W."/>
            <person name="Turgeon B.G."/>
            <person name="de Wit P.J.G.M."/>
            <person name="Zhong S."/>
            <person name="Goodwin S.B."/>
            <person name="Grigoriev I.V."/>
        </authorList>
    </citation>
    <scope>NUCLEOTIDE SEQUENCE [LARGE SCALE GENOMIC DNA]</scope>
    <source>
        <strain evidence="6">ND90Pr / ATCC 201652</strain>
    </source>
</reference>
<dbReference type="PANTHER" id="PTHR45783">
    <property type="entry name" value="KINESIN LIGHT CHAIN"/>
    <property type="match status" value="1"/>
</dbReference>
<dbReference type="KEGG" id="bsc:COCSADRAFT_72964"/>
<dbReference type="Proteomes" id="UP000016934">
    <property type="component" value="Unassembled WGS sequence"/>
</dbReference>
<evidence type="ECO:0000256" key="3">
    <source>
        <dbReference type="ARBA" id="ARBA00022737"/>
    </source>
</evidence>
<dbReference type="GO" id="GO:0005737">
    <property type="term" value="C:cytoplasm"/>
    <property type="evidence" value="ECO:0007669"/>
    <property type="project" value="UniProtKB-SubCell"/>
</dbReference>
<evidence type="ECO:0000313" key="6">
    <source>
        <dbReference type="Proteomes" id="UP000016934"/>
    </source>
</evidence>
<sequence>AIALYSDGRYKGAEELFVQVMETRRRTLGHEHPHTLTSVSNLRSVLESQDKYKKVERMHRRALEGYEKALGHEHPNTLTCL</sequence>
<name>M2QSS3_COCSN</name>
<evidence type="ECO:0000256" key="2">
    <source>
        <dbReference type="ARBA" id="ARBA00022490"/>
    </source>
</evidence>
<keyword evidence="4" id="KW-0802">TPR repeat</keyword>
<gene>
    <name evidence="5" type="ORF">COCSADRAFT_72964</name>
</gene>
<feature type="non-terminal residue" evidence="5">
    <location>
        <position position="1"/>
    </location>
</feature>
<dbReference type="InterPro" id="IPR011990">
    <property type="entry name" value="TPR-like_helical_dom_sf"/>
</dbReference>
<dbReference type="PANTHER" id="PTHR45783:SF3">
    <property type="entry name" value="KINESIN LIGHT CHAIN"/>
    <property type="match status" value="1"/>
</dbReference>
<dbReference type="RefSeq" id="XP_007706079.1">
    <property type="nucleotide sequence ID" value="XM_007707889.1"/>
</dbReference>
<reference evidence="6" key="2">
    <citation type="journal article" date="2013" name="PLoS Genet.">
        <title>Comparative genome structure, secondary metabolite, and effector coding capacity across Cochliobolus pathogens.</title>
        <authorList>
            <person name="Condon B.J."/>
            <person name="Leng Y."/>
            <person name="Wu D."/>
            <person name="Bushley K.E."/>
            <person name="Ohm R.A."/>
            <person name="Otillar R."/>
            <person name="Martin J."/>
            <person name="Schackwitz W."/>
            <person name="Grimwood J."/>
            <person name="MohdZainudin N."/>
            <person name="Xue C."/>
            <person name="Wang R."/>
            <person name="Manning V.A."/>
            <person name="Dhillon B."/>
            <person name="Tu Z.J."/>
            <person name="Steffenson B.J."/>
            <person name="Salamov A."/>
            <person name="Sun H."/>
            <person name="Lowry S."/>
            <person name="LaButti K."/>
            <person name="Han J."/>
            <person name="Copeland A."/>
            <person name="Lindquist E."/>
            <person name="Barry K."/>
            <person name="Schmutz J."/>
            <person name="Baker S.E."/>
            <person name="Ciuffetti L.M."/>
            <person name="Grigoriev I.V."/>
            <person name="Zhong S."/>
            <person name="Turgeon B.G."/>
        </authorList>
    </citation>
    <scope>NUCLEOTIDE SEQUENCE [LARGE SCALE GENOMIC DNA]</scope>
    <source>
        <strain evidence="6">ND90Pr / ATCC 201652</strain>
    </source>
</reference>
<keyword evidence="6" id="KW-1185">Reference proteome</keyword>
<dbReference type="OrthoDB" id="5986190at2759"/>
<organism evidence="5 6">
    <name type="scientific">Cochliobolus sativus (strain ND90Pr / ATCC 201652)</name>
    <name type="common">Common root rot and spot blotch fungus</name>
    <name type="synonym">Bipolaris sorokiniana</name>
    <dbReference type="NCBI Taxonomy" id="665912"/>
    <lineage>
        <taxon>Eukaryota</taxon>
        <taxon>Fungi</taxon>
        <taxon>Dikarya</taxon>
        <taxon>Ascomycota</taxon>
        <taxon>Pezizomycotina</taxon>
        <taxon>Dothideomycetes</taxon>
        <taxon>Pleosporomycetidae</taxon>
        <taxon>Pleosporales</taxon>
        <taxon>Pleosporineae</taxon>
        <taxon>Pleosporaceae</taxon>
        <taxon>Bipolaris</taxon>
    </lineage>
</organism>
<dbReference type="OMA" id="CDRYSII"/>
<keyword evidence="3" id="KW-0677">Repeat</keyword>
<dbReference type="InterPro" id="IPR002151">
    <property type="entry name" value="Kinesin_light"/>
</dbReference>
<evidence type="ECO:0000256" key="1">
    <source>
        <dbReference type="ARBA" id="ARBA00004496"/>
    </source>
</evidence>
<protein>
    <recommendedName>
        <fullName evidence="7">Kinesin light chain</fullName>
    </recommendedName>
</protein>
<dbReference type="GO" id="GO:0005871">
    <property type="term" value="C:kinesin complex"/>
    <property type="evidence" value="ECO:0007669"/>
    <property type="project" value="InterPro"/>
</dbReference>